<dbReference type="NCBIfam" id="TIGR00082">
    <property type="entry name" value="rbfA"/>
    <property type="match status" value="1"/>
</dbReference>
<dbReference type="HAMAP" id="MF_00003">
    <property type="entry name" value="RbfA"/>
    <property type="match status" value="1"/>
</dbReference>
<organism evidence="1">
    <name type="scientific">marine metagenome</name>
    <dbReference type="NCBI Taxonomy" id="408172"/>
    <lineage>
        <taxon>unclassified sequences</taxon>
        <taxon>metagenomes</taxon>
        <taxon>ecological metagenomes</taxon>
    </lineage>
</organism>
<evidence type="ECO:0008006" key="2">
    <source>
        <dbReference type="Google" id="ProtNLM"/>
    </source>
</evidence>
<accession>A0A381TIC1</accession>
<proteinExistence type="inferred from homology"/>
<dbReference type="InterPro" id="IPR020053">
    <property type="entry name" value="Ribosome-bd_factorA_CS"/>
</dbReference>
<dbReference type="PANTHER" id="PTHR33515:SF1">
    <property type="entry name" value="RIBOSOME-BINDING FACTOR A, CHLOROPLASTIC-RELATED"/>
    <property type="match status" value="1"/>
</dbReference>
<sequence length="119" mass="13774">MDRVGNQVLEILCGILTKNINLSHLGFVTFTYVDVAPDLRTAKVYYSVLERKKSNKEINIAINQKRKAFKKYMGPELHLKNTPDLHFFHDESLLYGNKINKLIHDIDLKNTDESDSEHT</sequence>
<dbReference type="InterPro" id="IPR000238">
    <property type="entry name" value="RbfA"/>
</dbReference>
<reference evidence="1" key="1">
    <citation type="submission" date="2018-05" db="EMBL/GenBank/DDBJ databases">
        <authorList>
            <person name="Lanie J.A."/>
            <person name="Ng W.-L."/>
            <person name="Kazmierczak K.M."/>
            <person name="Andrzejewski T.M."/>
            <person name="Davidsen T.M."/>
            <person name="Wayne K.J."/>
            <person name="Tettelin H."/>
            <person name="Glass J.I."/>
            <person name="Rusch D."/>
            <person name="Podicherti R."/>
            <person name="Tsui H.-C.T."/>
            <person name="Winkler M.E."/>
        </authorList>
    </citation>
    <scope>NUCLEOTIDE SEQUENCE</scope>
</reference>
<dbReference type="GO" id="GO:0043024">
    <property type="term" value="F:ribosomal small subunit binding"/>
    <property type="evidence" value="ECO:0007669"/>
    <property type="project" value="TreeGrafter"/>
</dbReference>
<gene>
    <name evidence="1" type="ORF">METZ01_LOCUS68423</name>
</gene>
<dbReference type="GO" id="GO:0006364">
    <property type="term" value="P:rRNA processing"/>
    <property type="evidence" value="ECO:0007669"/>
    <property type="project" value="InterPro"/>
</dbReference>
<dbReference type="Gene3D" id="3.30.300.20">
    <property type="match status" value="1"/>
</dbReference>
<dbReference type="InterPro" id="IPR023799">
    <property type="entry name" value="RbfA_dom_sf"/>
</dbReference>
<dbReference type="PANTHER" id="PTHR33515">
    <property type="entry name" value="RIBOSOME-BINDING FACTOR A, CHLOROPLASTIC-RELATED"/>
    <property type="match status" value="1"/>
</dbReference>
<dbReference type="Pfam" id="PF02033">
    <property type="entry name" value="RBFA"/>
    <property type="match status" value="1"/>
</dbReference>
<name>A0A381TIC1_9ZZZZ</name>
<dbReference type="PROSITE" id="PS01319">
    <property type="entry name" value="RBFA"/>
    <property type="match status" value="1"/>
</dbReference>
<protein>
    <recommendedName>
        <fullName evidence="2">Ribosome-binding factor A</fullName>
    </recommendedName>
</protein>
<dbReference type="SUPFAM" id="SSF89919">
    <property type="entry name" value="Ribosome-binding factor A, RbfA"/>
    <property type="match status" value="1"/>
</dbReference>
<dbReference type="GO" id="GO:0005829">
    <property type="term" value="C:cytosol"/>
    <property type="evidence" value="ECO:0007669"/>
    <property type="project" value="TreeGrafter"/>
</dbReference>
<dbReference type="EMBL" id="UINC01004604">
    <property type="protein sequence ID" value="SVA15569.1"/>
    <property type="molecule type" value="Genomic_DNA"/>
</dbReference>
<evidence type="ECO:0000313" key="1">
    <source>
        <dbReference type="EMBL" id="SVA15569.1"/>
    </source>
</evidence>
<dbReference type="AlphaFoldDB" id="A0A381TIC1"/>
<dbReference type="InterPro" id="IPR015946">
    <property type="entry name" value="KH_dom-like_a/b"/>
</dbReference>